<dbReference type="RefSeq" id="WP_190121833.1">
    <property type="nucleotide sequence ID" value="NZ_BMWG01000002.1"/>
</dbReference>
<dbReference type="CDD" id="cd00093">
    <property type="entry name" value="HTH_XRE"/>
    <property type="match status" value="1"/>
</dbReference>
<dbReference type="PANTHER" id="PTHR35010">
    <property type="entry name" value="BLL4672 PROTEIN-RELATED"/>
    <property type="match status" value="1"/>
</dbReference>
<evidence type="ECO:0000256" key="1">
    <source>
        <dbReference type="SAM" id="MobiDB-lite"/>
    </source>
</evidence>
<dbReference type="InterPro" id="IPR001387">
    <property type="entry name" value="Cro/C1-type_HTH"/>
</dbReference>
<accession>A0A918PS44</accession>
<evidence type="ECO:0000313" key="3">
    <source>
        <dbReference type="EMBL" id="GGZ20945.1"/>
    </source>
</evidence>
<dbReference type="Proteomes" id="UP000630936">
    <property type="component" value="Unassembled WGS sequence"/>
</dbReference>
<reference evidence="3" key="2">
    <citation type="submission" date="2020-09" db="EMBL/GenBank/DDBJ databases">
        <authorList>
            <person name="Sun Q."/>
            <person name="Ohkuma M."/>
        </authorList>
    </citation>
    <scope>NUCLEOTIDE SEQUENCE</scope>
    <source>
        <strain evidence="3">JCM 4988</strain>
    </source>
</reference>
<dbReference type="EMBL" id="BMWG01000002">
    <property type="protein sequence ID" value="GGZ20945.1"/>
    <property type="molecule type" value="Genomic_DNA"/>
</dbReference>
<reference evidence="3" key="1">
    <citation type="journal article" date="2014" name="Int. J. Syst. Evol. Microbiol.">
        <title>Complete genome sequence of Corynebacterium casei LMG S-19264T (=DSM 44701T), isolated from a smear-ripened cheese.</title>
        <authorList>
            <consortium name="US DOE Joint Genome Institute (JGI-PGF)"/>
            <person name="Walter F."/>
            <person name="Albersmeier A."/>
            <person name="Kalinowski J."/>
            <person name="Ruckert C."/>
        </authorList>
    </citation>
    <scope>NUCLEOTIDE SEQUENCE</scope>
    <source>
        <strain evidence="3">JCM 4988</strain>
    </source>
</reference>
<gene>
    <name evidence="3" type="ORF">GCM10010387_12430</name>
</gene>
<dbReference type="Pfam" id="PF17765">
    <property type="entry name" value="MLTR_LBD"/>
    <property type="match status" value="1"/>
</dbReference>
<dbReference type="SMART" id="SM00530">
    <property type="entry name" value="HTH_XRE"/>
    <property type="match status" value="1"/>
</dbReference>
<dbReference type="PANTHER" id="PTHR35010:SF2">
    <property type="entry name" value="BLL4672 PROTEIN"/>
    <property type="match status" value="1"/>
</dbReference>
<dbReference type="InterPro" id="IPR010982">
    <property type="entry name" value="Lambda_DNA-bd_dom_sf"/>
</dbReference>
<dbReference type="Gene3D" id="3.30.450.180">
    <property type="match status" value="1"/>
</dbReference>
<evidence type="ECO:0000313" key="4">
    <source>
        <dbReference type="Proteomes" id="UP000630936"/>
    </source>
</evidence>
<dbReference type="InterPro" id="IPR041413">
    <property type="entry name" value="MLTR_LBD"/>
</dbReference>
<dbReference type="Pfam" id="PF13560">
    <property type="entry name" value="HTH_31"/>
    <property type="match status" value="1"/>
</dbReference>
<feature type="region of interest" description="Disordered" evidence="1">
    <location>
        <begin position="89"/>
        <end position="111"/>
    </location>
</feature>
<protein>
    <submittedName>
        <fullName evidence="3">Transcriptional regulator</fullName>
    </submittedName>
</protein>
<dbReference type="Gene3D" id="1.10.260.40">
    <property type="entry name" value="lambda repressor-like DNA-binding domains"/>
    <property type="match status" value="1"/>
</dbReference>
<sequence length="289" mass="31575">MNANDLGDFLCARRAGIAPDSVGIVTGNTGRRVPGLRRDEVARLAGVSVAYYTRLEQGQDQNASDSVLDGLARALRLDGTERVHLHDLARAAASRRTRRETESGTDPETPHPRALALLDALPHLPAVLLGRRSDVLAWNRLGHALLAGHLDFAAPADPGRRPSTSEMIFLDPRVREAEAEWETHARTHVGYLRLVRGRHPDDRELAALVDRLQADSPEFAELWASGHVRDCTFGTRRLRHPAVGEITVTYQVWLQPDSDSRLEVFTAAPGTASADALGLLDTLTPPAAR</sequence>
<organism evidence="3 4">
    <name type="scientific">Streptomyces inusitatus</name>
    <dbReference type="NCBI Taxonomy" id="68221"/>
    <lineage>
        <taxon>Bacteria</taxon>
        <taxon>Bacillati</taxon>
        <taxon>Actinomycetota</taxon>
        <taxon>Actinomycetes</taxon>
        <taxon>Kitasatosporales</taxon>
        <taxon>Streptomycetaceae</taxon>
        <taxon>Streptomyces</taxon>
    </lineage>
</organism>
<proteinExistence type="predicted"/>
<feature type="domain" description="HTH cro/C1-type" evidence="2">
    <location>
        <begin position="35"/>
        <end position="82"/>
    </location>
</feature>
<dbReference type="PROSITE" id="PS50943">
    <property type="entry name" value="HTH_CROC1"/>
    <property type="match status" value="1"/>
</dbReference>
<name>A0A918PS44_9ACTN</name>
<evidence type="ECO:0000259" key="2">
    <source>
        <dbReference type="PROSITE" id="PS50943"/>
    </source>
</evidence>
<dbReference type="AlphaFoldDB" id="A0A918PS44"/>
<dbReference type="SUPFAM" id="SSF47413">
    <property type="entry name" value="lambda repressor-like DNA-binding domains"/>
    <property type="match status" value="1"/>
</dbReference>
<dbReference type="GO" id="GO:0003677">
    <property type="term" value="F:DNA binding"/>
    <property type="evidence" value="ECO:0007669"/>
    <property type="project" value="InterPro"/>
</dbReference>
<keyword evidence="4" id="KW-1185">Reference proteome</keyword>
<comment type="caution">
    <text evidence="3">The sequence shown here is derived from an EMBL/GenBank/DDBJ whole genome shotgun (WGS) entry which is preliminary data.</text>
</comment>